<keyword evidence="11" id="KW-0539">Nucleus</keyword>
<comment type="function">
    <text evidence="12">Catalyzes the initial reaction in the xylose utilization pathway by reducing D-xylose into xylitol. Xylose is a major component of hemicelluloses such as xylan. Most fungi utilize D-xylose via three enzymatic reactions, xylose reductase (XR), xylitol dehydrogenase (XDH), and xylulokinase, to form xylulose 5-phosphate, which enters pentose phosphate pathway.</text>
</comment>
<dbReference type="GO" id="GO:0000981">
    <property type="term" value="F:DNA-binding transcription factor activity, RNA polymerase II-specific"/>
    <property type="evidence" value="ECO:0007669"/>
    <property type="project" value="InterPro"/>
</dbReference>
<dbReference type="InterPro" id="IPR007219">
    <property type="entry name" value="XnlR_reg_dom"/>
</dbReference>
<dbReference type="Gene3D" id="4.10.240.10">
    <property type="entry name" value="Zn(2)-C6 fungal-type DNA-binding domain"/>
    <property type="match status" value="1"/>
</dbReference>
<dbReference type="EC" id="1.1.1.307" evidence="4"/>
<dbReference type="AlphaFoldDB" id="A0A177FGC3"/>
<dbReference type="SUPFAM" id="SSF57701">
    <property type="entry name" value="Zn2/Cys6 DNA-binding domain"/>
    <property type="match status" value="1"/>
</dbReference>
<dbReference type="Pfam" id="PF04082">
    <property type="entry name" value="Fungal_trans"/>
    <property type="match status" value="1"/>
</dbReference>
<evidence type="ECO:0000256" key="15">
    <source>
        <dbReference type="SAM" id="MobiDB-lite"/>
    </source>
</evidence>
<evidence type="ECO:0000256" key="5">
    <source>
        <dbReference type="ARBA" id="ARBA00022490"/>
    </source>
</evidence>
<feature type="compositionally biased region" description="Low complexity" evidence="15">
    <location>
        <begin position="402"/>
        <end position="415"/>
    </location>
</feature>
<evidence type="ECO:0000256" key="8">
    <source>
        <dbReference type="ARBA" id="ARBA00023015"/>
    </source>
</evidence>
<evidence type="ECO:0000256" key="11">
    <source>
        <dbReference type="ARBA" id="ARBA00023242"/>
    </source>
</evidence>
<comment type="similarity">
    <text evidence="3">Belongs to the aldo/keto reductase family.</text>
</comment>
<dbReference type="GO" id="GO:0006351">
    <property type="term" value="P:DNA-templated transcription"/>
    <property type="evidence" value="ECO:0007669"/>
    <property type="project" value="InterPro"/>
</dbReference>
<dbReference type="EMBL" id="LVKK01000017">
    <property type="protein sequence ID" value="OAG42229.1"/>
    <property type="molecule type" value="Genomic_DNA"/>
</dbReference>
<feature type="compositionally biased region" description="Polar residues" evidence="15">
    <location>
        <begin position="994"/>
        <end position="1013"/>
    </location>
</feature>
<feature type="compositionally biased region" description="Polar residues" evidence="15">
    <location>
        <begin position="1063"/>
        <end position="1088"/>
    </location>
</feature>
<evidence type="ECO:0000256" key="2">
    <source>
        <dbReference type="ARBA" id="ARBA00004496"/>
    </source>
</evidence>
<evidence type="ECO:0000256" key="6">
    <source>
        <dbReference type="ARBA" id="ARBA00022723"/>
    </source>
</evidence>
<evidence type="ECO:0000256" key="4">
    <source>
        <dbReference type="ARBA" id="ARBA00012845"/>
    </source>
</evidence>
<comment type="caution">
    <text evidence="17">The sequence shown here is derived from an EMBL/GenBank/DDBJ whole genome shotgun (WGS) entry which is preliminary data.</text>
</comment>
<dbReference type="PROSITE" id="PS50048">
    <property type="entry name" value="ZN2_CY6_FUNGAL_2"/>
    <property type="match status" value="1"/>
</dbReference>
<dbReference type="PRINTS" id="PR00069">
    <property type="entry name" value="ALDKETRDTASE"/>
</dbReference>
<dbReference type="PANTHER" id="PTHR47338:SF10">
    <property type="entry name" value="TRANSCRIPTION FACTOR DOMAIN-CONTAINING PROTEIN-RELATED"/>
    <property type="match status" value="1"/>
</dbReference>
<dbReference type="GO" id="GO:0004032">
    <property type="term" value="F:aldose reductase (NADPH) activity"/>
    <property type="evidence" value="ECO:0007669"/>
    <property type="project" value="UniProtKB-ARBA"/>
</dbReference>
<dbReference type="SMART" id="SM00066">
    <property type="entry name" value="GAL4"/>
    <property type="match status" value="1"/>
</dbReference>
<evidence type="ECO:0000256" key="12">
    <source>
        <dbReference type="ARBA" id="ARBA00025065"/>
    </source>
</evidence>
<dbReference type="Pfam" id="PF00172">
    <property type="entry name" value="Zn_clus"/>
    <property type="match status" value="1"/>
</dbReference>
<dbReference type="SMART" id="SM00906">
    <property type="entry name" value="Fungal_trans"/>
    <property type="match status" value="1"/>
</dbReference>
<dbReference type="InterPro" id="IPR018170">
    <property type="entry name" value="Aldo/ket_reductase_CS"/>
</dbReference>
<proteinExistence type="inferred from homology"/>
<dbReference type="InterPro" id="IPR020471">
    <property type="entry name" value="AKR"/>
</dbReference>
<evidence type="ECO:0000256" key="3">
    <source>
        <dbReference type="ARBA" id="ARBA00007905"/>
    </source>
</evidence>
<dbReference type="SUPFAM" id="SSF51430">
    <property type="entry name" value="NAD(P)-linked oxidoreductase"/>
    <property type="match status" value="1"/>
</dbReference>
<protein>
    <recommendedName>
        <fullName evidence="4">D-xylose reductase [NAD(P)H]</fullName>
        <ecNumber evidence="4">1.1.1.307</ecNumber>
    </recommendedName>
</protein>
<feature type="region of interest" description="Disordered" evidence="15">
    <location>
        <begin position="966"/>
        <end position="1101"/>
    </location>
</feature>
<dbReference type="GO" id="GO:0003677">
    <property type="term" value="F:DNA binding"/>
    <property type="evidence" value="ECO:0007669"/>
    <property type="project" value="UniProtKB-KW"/>
</dbReference>
<dbReference type="FunFam" id="3.20.20.100:FF:000018">
    <property type="entry name" value="Glycerol dehydrogenase Gcy1"/>
    <property type="match status" value="1"/>
</dbReference>
<organism evidence="17 18">
    <name type="scientific">Fonsecaea monophora</name>
    <dbReference type="NCBI Taxonomy" id="254056"/>
    <lineage>
        <taxon>Eukaryota</taxon>
        <taxon>Fungi</taxon>
        <taxon>Dikarya</taxon>
        <taxon>Ascomycota</taxon>
        <taxon>Pezizomycotina</taxon>
        <taxon>Eurotiomycetes</taxon>
        <taxon>Chaetothyriomycetidae</taxon>
        <taxon>Chaetothyriales</taxon>
        <taxon>Herpotrichiellaceae</taxon>
        <taxon>Fonsecaea</taxon>
    </lineage>
</organism>
<keyword evidence="8" id="KW-0805">Transcription regulation</keyword>
<feature type="domain" description="Zn(2)-C6 fungal-type" evidence="16">
    <location>
        <begin position="337"/>
        <end position="367"/>
    </location>
</feature>
<dbReference type="PROSITE" id="PS00063">
    <property type="entry name" value="ALDOKETO_REDUCTASE_3"/>
    <property type="match status" value="1"/>
</dbReference>
<dbReference type="InterPro" id="IPR023210">
    <property type="entry name" value="NADP_OxRdtase_dom"/>
</dbReference>
<keyword evidence="9" id="KW-0238">DNA-binding</keyword>
<keyword evidence="10" id="KW-0804">Transcription</keyword>
<keyword evidence="18" id="KW-1185">Reference proteome</keyword>
<dbReference type="GO" id="GO:0033554">
    <property type="term" value="P:cellular response to stress"/>
    <property type="evidence" value="ECO:0007669"/>
    <property type="project" value="UniProtKB-ARBA"/>
</dbReference>
<dbReference type="OrthoDB" id="5600212at2759"/>
<dbReference type="GeneID" id="34598568"/>
<dbReference type="GO" id="GO:0006066">
    <property type="term" value="P:alcohol metabolic process"/>
    <property type="evidence" value="ECO:0007669"/>
    <property type="project" value="UniProtKB-ARBA"/>
</dbReference>
<feature type="compositionally biased region" description="Low complexity" evidence="15">
    <location>
        <begin position="1089"/>
        <end position="1101"/>
    </location>
</feature>
<dbReference type="RefSeq" id="XP_022514181.1">
    <property type="nucleotide sequence ID" value="XM_022653371.1"/>
</dbReference>
<dbReference type="CDD" id="cd00067">
    <property type="entry name" value="GAL4"/>
    <property type="match status" value="1"/>
</dbReference>
<evidence type="ECO:0000256" key="1">
    <source>
        <dbReference type="ARBA" id="ARBA00004123"/>
    </source>
</evidence>
<dbReference type="GO" id="GO:0019568">
    <property type="term" value="P:arabinose catabolic process"/>
    <property type="evidence" value="ECO:0007669"/>
    <property type="project" value="UniProtKB-ARBA"/>
</dbReference>
<comment type="catalytic activity">
    <reaction evidence="14">
        <text>xylitol + NAD(+) = D-xylose + NADH + H(+)</text>
        <dbReference type="Rhea" id="RHEA:27441"/>
        <dbReference type="ChEBI" id="CHEBI:15378"/>
        <dbReference type="ChEBI" id="CHEBI:17151"/>
        <dbReference type="ChEBI" id="CHEBI:53455"/>
        <dbReference type="ChEBI" id="CHEBI:57540"/>
        <dbReference type="ChEBI" id="CHEBI:57945"/>
        <dbReference type="EC" id="1.1.1.307"/>
    </reaction>
</comment>
<evidence type="ECO:0000259" key="16">
    <source>
        <dbReference type="PROSITE" id="PS50048"/>
    </source>
</evidence>
<dbReference type="InterPro" id="IPR050815">
    <property type="entry name" value="TF_fung"/>
</dbReference>
<dbReference type="InterPro" id="IPR036864">
    <property type="entry name" value="Zn2-C6_fun-type_DNA-bd_sf"/>
</dbReference>
<dbReference type="GO" id="GO:0005737">
    <property type="term" value="C:cytoplasm"/>
    <property type="evidence" value="ECO:0007669"/>
    <property type="project" value="UniProtKB-SubCell"/>
</dbReference>
<feature type="compositionally biased region" description="Low complexity" evidence="15">
    <location>
        <begin position="1016"/>
        <end position="1054"/>
    </location>
</feature>
<feature type="region of interest" description="Disordered" evidence="15">
    <location>
        <begin position="398"/>
        <end position="422"/>
    </location>
</feature>
<dbReference type="Gene3D" id="3.20.20.100">
    <property type="entry name" value="NADP-dependent oxidoreductase domain"/>
    <property type="match status" value="1"/>
</dbReference>
<dbReference type="GO" id="GO:0042843">
    <property type="term" value="P:D-xylose catabolic process"/>
    <property type="evidence" value="ECO:0007669"/>
    <property type="project" value="UniProtKB-ARBA"/>
</dbReference>
<feature type="region of interest" description="Disordered" evidence="15">
    <location>
        <begin position="308"/>
        <end position="328"/>
    </location>
</feature>
<keyword evidence="6" id="KW-0479">Metal-binding</keyword>
<dbReference type="PANTHER" id="PTHR47338">
    <property type="entry name" value="ZN(II)2CYS6 TRANSCRIPTION FACTOR (EUROFUNG)-RELATED"/>
    <property type="match status" value="1"/>
</dbReference>
<evidence type="ECO:0000313" key="18">
    <source>
        <dbReference type="Proteomes" id="UP000077002"/>
    </source>
</evidence>
<dbReference type="Pfam" id="PF00248">
    <property type="entry name" value="Aldo_ket_red"/>
    <property type="match status" value="1"/>
</dbReference>
<dbReference type="PROSITE" id="PS00798">
    <property type="entry name" value="ALDOKETO_REDUCTASE_1"/>
    <property type="match status" value="1"/>
</dbReference>
<reference evidence="17 18" key="1">
    <citation type="submission" date="2016-03" db="EMBL/GenBank/DDBJ databases">
        <title>Draft genome sequence of the Fonsecaea monophora CBS 269.37.</title>
        <authorList>
            <person name="Bombassaro A."/>
            <person name="Vinicius W.A."/>
            <person name="De Hoog S."/>
            <person name="Sun J."/>
            <person name="Souza E.M."/>
            <person name="Raittz R.T."/>
            <person name="Costa F."/>
            <person name="Leao A.C."/>
            <person name="Tadra-Sfeir M.Z."/>
            <person name="Baura V."/>
            <person name="Balsanelli E."/>
            <person name="Pedrosa F.O."/>
            <person name="Moreno L.F."/>
            <person name="Steffens M.B."/>
            <person name="Xi L."/>
            <person name="Bocca A.L."/>
            <person name="Felipe M.S."/>
            <person name="Teixeira M."/>
            <person name="Telles Filho F.Q."/>
            <person name="Azevedo C.M."/>
            <person name="Gomes R."/>
            <person name="Vicente V.A."/>
        </authorList>
    </citation>
    <scope>NUCLEOTIDE SEQUENCE [LARGE SCALE GENOMIC DNA]</scope>
    <source>
        <strain evidence="17 18">CBS 269.37</strain>
    </source>
</reference>
<comment type="catalytic activity">
    <reaction evidence="13">
        <text>xylitol + NADP(+) = D-xylose + NADPH + H(+)</text>
        <dbReference type="Rhea" id="RHEA:27445"/>
        <dbReference type="ChEBI" id="CHEBI:15378"/>
        <dbReference type="ChEBI" id="CHEBI:17151"/>
        <dbReference type="ChEBI" id="CHEBI:53455"/>
        <dbReference type="ChEBI" id="CHEBI:57783"/>
        <dbReference type="ChEBI" id="CHEBI:58349"/>
        <dbReference type="EC" id="1.1.1.307"/>
    </reaction>
</comment>
<evidence type="ECO:0000256" key="13">
    <source>
        <dbReference type="ARBA" id="ARBA00047534"/>
    </source>
</evidence>
<keyword evidence="7" id="KW-0560">Oxidoreductase</keyword>
<accession>A0A177FGC3</accession>
<evidence type="ECO:0000256" key="7">
    <source>
        <dbReference type="ARBA" id="ARBA00023002"/>
    </source>
</evidence>
<dbReference type="PROSITE" id="PS00463">
    <property type="entry name" value="ZN2_CY6_FUNGAL_1"/>
    <property type="match status" value="1"/>
</dbReference>
<evidence type="ECO:0000313" key="17">
    <source>
        <dbReference type="EMBL" id="OAG42229.1"/>
    </source>
</evidence>
<evidence type="ECO:0000256" key="9">
    <source>
        <dbReference type="ARBA" id="ARBA00023125"/>
    </source>
</evidence>
<dbReference type="CDD" id="cd12148">
    <property type="entry name" value="fungal_TF_MHR"/>
    <property type="match status" value="1"/>
</dbReference>
<evidence type="ECO:0000256" key="10">
    <source>
        <dbReference type="ARBA" id="ARBA00023163"/>
    </source>
</evidence>
<gene>
    <name evidence="17" type="ORF">AYO21_03397</name>
</gene>
<dbReference type="InterPro" id="IPR001138">
    <property type="entry name" value="Zn2Cys6_DnaBD"/>
</dbReference>
<dbReference type="GO" id="GO:0042180">
    <property type="term" value="P:ketone metabolic process"/>
    <property type="evidence" value="ECO:0007669"/>
    <property type="project" value="UniProtKB-ARBA"/>
</dbReference>
<comment type="subcellular location">
    <subcellularLocation>
        <location evidence="2">Cytoplasm</location>
    </subcellularLocation>
    <subcellularLocation>
        <location evidence="1">Nucleus</location>
    </subcellularLocation>
</comment>
<evidence type="ECO:0000256" key="14">
    <source>
        <dbReference type="ARBA" id="ARBA00049485"/>
    </source>
</evidence>
<dbReference type="PROSITE" id="PS00062">
    <property type="entry name" value="ALDOKETO_REDUCTASE_2"/>
    <property type="match status" value="1"/>
</dbReference>
<sequence length="1131" mass="124971">MTTSQSGKGTKTVFTLNTGAKMPGVGLGTWQSKPNEVREAVKNALQIGYRHIDTALAYGNEAEVGQGIIDSGVPREEIWITTKLDNPWHKRVNEGIESSLRDLKTDYVDLYLMHWPSSTVPEDLKKHYDDWNFIDTWREMQKLVGTGKVRNIGVSNFVISNLEKLLNAPSTKIVPAVNQIELHPNMPSPKTLAYCKEKGIHVTAYSCLGSTDSPLAHDQTLQKIADAHGKTPQQVLLMWGLQRGTSVIPKSVTKSRIEANFQLDGWELSQEEMDTLSNIKTRFKEVALLLGFKAQLLWELGMTSGNIEEPDMGGTNGESEQSTGAANDAIPRPKRIACILCRKRKLKCDSNKPSCGTCSRLNHHCEYSEERKKSGPKRGYVKLLEARLKQVENLLETRDATNEATTHTTQPTPAADSFAPIPPLDIRDGLDTSMSGMMADNRFTDPTLTGMPDFTMNSNDDFSWEMIGLGLEEALPAREVIDEMNEIYFDKIHPSLPMIHKGRFLASMDLAPHMRPAVCLRYAMWTHACAITSKYSAYTEHFYARARKYAEMDEMRGHGEGMITIAHSQCWTLLACYEFRVMYFPRAWMSIGRAARLAQMMGLHRQDRVGLDVKQTLPPPRDWTDREERRRTFWMAYCQDRYASIGTGWPMVIDERDILTNLPASEEAFNKCQPEPTLQLSDILNGDGASSLSSFGGVILLSTIFGRNLTHLHRPSEQDNDHDLNGGFWKRHRSLDNILLNTALSLPPPLRLPAGLNDPNTVFLNMNIHTATICLHQAAIFKADKNRLPAQISAESKRRCIVAADQITNVMKMISHMDMSMMNPFLAFCLYVAARVFVQYLKSRREDAAVKSSLHFLLAAMQVLKTKNPLTESFLVQLDVDLEGSGLDIPTSYSRWKFGHRPPGESPANTDALKCSPLFEIRETQGRETVGAVQGANTQGIQPPWPGDANAASATSSYPSLYATEGLGTNSQMGQTIPPAGDGLENSYGFPIQSVGTDTSPDTSHQDGNGSRPHSNHPTPSTLSNPNSSHTSYTSPPNLSSSGNTTSSGQGQPSPGYVFPGGAQSSWTMNISTQSGQDASPQQSSMNFGSTGMTPGPTGLTPMADPLWATEGMPDGNEWMFAWAGSTPQPQ</sequence>
<dbReference type="GO" id="GO:0005634">
    <property type="term" value="C:nucleus"/>
    <property type="evidence" value="ECO:0007669"/>
    <property type="project" value="UniProtKB-SubCell"/>
</dbReference>
<name>A0A177FGC3_9EURO</name>
<dbReference type="InterPro" id="IPR036812">
    <property type="entry name" value="NAD(P)_OxRdtase_dom_sf"/>
</dbReference>
<keyword evidence="5" id="KW-0963">Cytoplasm</keyword>
<dbReference type="GO" id="GO:0008270">
    <property type="term" value="F:zinc ion binding"/>
    <property type="evidence" value="ECO:0007669"/>
    <property type="project" value="InterPro"/>
</dbReference>
<dbReference type="Proteomes" id="UP000077002">
    <property type="component" value="Unassembled WGS sequence"/>
</dbReference>